<dbReference type="PANTHER" id="PTHR32196:SF29">
    <property type="entry name" value="AUTOINDUCER 2 IMPORT SYSTEM PERMEASE PROTEIN LSRC"/>
    <property type="match status" value="1"/>
</dbReference>
<keyword evidence="13" id="KW-1185">Reference proteome</keyword>
<dbReference type="Pfam" id="PF02653">
    <property type="entry name" value="BPD_transp_2"/>
    <property type="match status" value="1"/>
</dbReference>
<comment type="subunit">
    <text evidence="2">The complex is composed of two ATP-binding proteins (LsrA), two transmembrane proteins (LsrC and LsrD) and a solute-binding protein (LsrB).</text>
</comment>
<dbReference type="PANTHER" id="PTHR32196">
    <property type="entry name" value="ABC TRANSPORTER PERMEASE PROTEIN YPHD-RELATED-RELATED"/>
    <property type="match status" value="1"/>
</dbReference>
<feature type="transmembrane region" description="Helical" evidence="11">
    <location>
        <begin position="261"/>
        <end position="288"/>
    </location>
</feature>
<feature type="transmembrane region" description="Helical" evidence="11">
    <location>
        <begin position="169"/>
        <end position="190"/>
    </location>
</feature>
<keyword evidence="5" id="KW-0997">Cell inner membrane</keyword>
<evidence type="ECO:0000256" key="3">
    <source>
        <dbReference type="ARBA" id="ARBA00022448"/>
    </source>
</evidence>
<evidence type="ECO:0000256" key="10">
    <source>
        <dbReference type="ARBA" id="ARBA00039382"/>
    </source>
</evidence>
<feature type="transmembrane region" description="Helical" evidence="11">
    <location>
        <begin position="60"/>
        <end position="89"/>
    </location>
</feature>
<keyword evidence="3" id="KW-0813">Transport</keyword>
<dbReference type="RefSeq" id="WP_354553458.1">
    <property type="nucleotide sequence ID" value="NZ_JBEPSM010000003.1"/>
</dbReference>
<evidence type="ECO:0000256" key="7">
    <source>
        <dbReference type="ARBA" id="ARBA00022989"/>
    </source>
</evidence>
<dbReference type="EMBL" id="JBEPSM010000003">
    <property type="protein sequence ID" value="MET4635921.1"/>
    <property type="molecule type" value="Genomic_DNA"/>
</dbReference>
<proteinExistence type="predicted"/>
<keyword evidence="7 11" id="KW-1133">Transmembrane helix</keyword>
<feature type="transmembrane region" description="Helical" evidence="11">
    <location>
        <begin position="300"/>
        <end position="319"/>
    </location>
</feature>
<keyword evidence="6 11" id="KW-0812">Transmembrane</keyword>
<evidence type="ECO:0000256" key="6">
    <source>
        <dbReference type="ARBA" id="ARBA00022692"/>
    </source>
</evidence>
<dbReference type="CDD" id="cd06579">
    <property type="entry name" value="TM_PBP1_transp_AraH_like"/>
    <property type="match status" value="1"/>
</dbReference>
<evidence type="ECO:0000313" key="13">
    <source>
        <dbReference type="Proteomes" id="UP001549321"/>
    </source>
</evidence>
<feature type="transmembrane region" description="Helical" evidence="11">
    <location>
        <begin position="101"/>
        <end position="124"/>
    </location>
</feature>
<name>A0ABV2R5J0_9HYPH</name>
<protein>
    <recommendedName>
        <fullName evidence="10">Autoinducer 2 import system permease protein LsrC</fullName>
    </recommendedName>
</protein>
<evidence type="ECO:0000256" key="2">
    <source>
        <dbReference type="ARBA" id="ARBA00011262"/>
    </source>
</evidence>
<dbReference type="Proteomes" id="UP001549321">
    <property type="component" value="Unassembled WGS sequence"/>
</dbReference>
<feature type="transmembrane region" description="Helical" evidence="11">
    <location>
        <begin position="130"/>
        <end position="148"/>
    </location>
</feature>
<feature type="transmembrane region" description="Helical" evidence="11">
    <location>
        <begin position="21"/>
        <end position="40"/>
    </location>
</feature>
<reference evidence="12 13" key="1">
    <citation type="submission" date="2024-06" db="EMBL/GenBank/DDBJ databases">
        <title>Sorghum-associated microbial communities from plants grown in Nebraska, USA.</title>
        <authorList>
            <person name="Schachtman D."/>
        </authorList>
    </citation>
    <scope>NUCLEOTIDE SEQUENCE [LARGE SCALE GENOMIC DNA]</scope>
    <source>
        <strain evidence="12 13">3207</strain>
    </source>
</reference>
<accession>A0ABV2R5J0</accession>
<keyword evidence="8 11" id="KW-0472">Membrane</keyword>
<comment type="subcellular location">
    <subcellularLocation>
        <location evidence="1">Cell membrane</location>
        <topology evidence="1">Multi-pass membrane protein</topology>
    </subcellularLocation>
</comment>
<evidence type="ECO:0000256" key="5">
    <source>
        <dbReference type="ARBA" id="ARBA00022519"/>
    </source>
</evidence>
<comment type="function">
    <text evidence="9">Part of the ABC transporter complex LsrABCD involved in autoinducer 2 (AI-2) import. Probably responsible for the translocation of the substrate across the membrane.</text>
</comment>
<organism evidence="12 13">
    <name type="scientific">Kaistia defluvii</name>
    <dbReference type="NCBI Taxonomy" id="410841"/>
    <lineage>
        <taxon>Bacteria</taxon>
        <taxon>Pseudomonadati</taxon>
        <taxon>Pseudomonadota</taxon>
        <taxon>Alphaproteobacteria</taxon>
        <taxon>Hyphomicrobiales</taxon>
        <taxon>Kaistiaceae</taxon>
        <taxon>Kaistia</taxon>
    </lineage>
</organism>
<feature type="transmembrane region" description="Helical" evidence="11">
    <location>
        <begin position="219"/>
        <end position="240"/>
    </location>
</feature>
<evidence type="ECO:0000313" key="12">
    <source>
        <dbReference type="EMBL" id="MET4635921.1"/>
    </source>
</evidence>
<evidence type="ECO:0000256" key="8">
    <source>
        <dbReference type="ARBA" id="ARBA00023136"/>
    </source>
</evidence>
<evidence type="ECO:0000256" key="1">
    <source>
        <dbReference type="ARBA" id="ARBA00004651"/>
    </source>
</evidence>
<gene>
    <name evidence="12" type="ORF">ABIE08_003872</name>
</gene>
<dbReference type="InterPro" id="IPR001851">
    <property type="entry name" value="ABC_transp_permease"/>
</dbReference>
<keyword evidence="4" id="KW-1003">Cell membrane</keyword>
<evidence type="ECO:0000256" key="11">
    <source>
        <dbReference type="SAM" id="Phobius"/>
    </source>
</evidence>
<comment type="caution">
    <text evidence="12">The sequence shown here is derived from an EMBL/GenBank/DDBJ whole genome shotgun (WGS) entry which is preliminary data.</text>
</comment>
<evidence type="ECO:0000256" key="9">
    <source>
        <dbReference type="ARBA" id="ARBA00025439"/>
    </source>
</evidence>
<sequence>MTLSVPSDSRARPSFLAEQSNLIGLAAIILLFWVLFTSLAPGFVSTFNLFALSRSLAVDVVIGFSTMVVLATGGMNLAIGSIGVCAVMASGYLMQTIGLPIPVAMALALLLGAFLGWLNGFVIVRSGVNSFIITLASASLFLGGMLILSKAQTFNALPPEIAAFGRMRWGFLSPLLFVALGLGAALIVLFRFTALGREILAAGANARAAELSGVPVGRAIIIAHTLSGALAASAGLMLVFRLGAAMPSIGQDWLLPSFLAPVLGGTLLAGGYVSVVGTILGAFLVTTIRSGLLVMQIGNFWLQLFLGLILLAAVMLDRYRSVYAERRSLGRRNSGRRA</sequence>
<evidence type="ECO:0000256" key="4">
    <source>
        <dbReference type="ARBA" id="ARBA00022475"/>
    </source>
</evidence>